<sequence length="302" mass="33917">MEIKGLLHLFLILLALSVVHSSEDALKDSNLVALNRSNFPAGFIFGTASSAYQYEGAANEDDRIKDHNNGANAVDSDHRYKEDVAIMKDLGFDAYRFSISWSRLVPKAYASSVKVAQKGQIGLTLNSNWMLPSTESATDRIAASRALVFQNDWFMEPLKSGMYPVEMVTYVHERLPQFSEEQALMLKESLDFIGINYYTSNYASDIPCKTENLSYSTDYCVSLTSERNGIPIGLKVGSEGLYAYPKGIEDLLLYTKYKFNNPVIYITENGVSELDQASLSLEDNMRVDYYSSHLSYIQRAIT</sequence>
<dbReference type="InterPro" id="IPR033132">
    <property type="entry name" value="GH_1_N_CS"/>
</dbReference>
<feature type="active site" description="Nucleophile" evidence="3">
    <location>
        <position position="268"/>
    </location>
</feature>
<dbReference type="GO" id="GO:0005975">
    <property type="term" value="P:carbohydrate metabolic process"/>
    <property type="evidence" value="ECO:0007669"/>
    <property type="project" value="InterPro"/>
</dbReference>
<feature type="signal peptide" evidence="6">
    <location>
        <begin position="1"/>
        <end position="21"/>
    </location>
</feature>
<name>A0AAV1RA33_9ROSI</name>
<evidence type="ECO:0000256" key="4">
    <source>
        <dbReference type="RuleBase" id="RU003690"/>
    </source>
</evidence>
<evidence type="ECO:0000256" key="1">
    <source>
        <dbReference type="ARBA" id="ARBA00010838"/>
    </source>
</evidence>
<dbReference type="PRINTS" id="PR00131">
    <property type="entry name" value="GLHYDRLASE1"/>
</dbReference>
<dbReference type="Proteomes" id="UP001314170">
    <property type="component" value="Unassembled WGS sequence"/>
</dbReference>
<dbReference type="PANTHER" id="PTHR10353">
    <property type="entry name" value="GLYCOSYL HYDROLASE"/>
    <property type="match status" value="1"/>
</dbReference>
<dbReference type="PROSITE" id="PS00572">
    <property type="entry name" value="GLYCOSYL_HYDROL_F1_1"/>
    <property type="match status" value="1"/>
</dbReference>
<dbReference type="EMBL" id="CAWUPB010000913">
    <property type="protein sequence ID" value="CAK7331819.1"/>
    <property type="molecule type" value="Genomic_DNA"/>
</dbReference>
<evidence type="ECO:0000313" key="8">
    <source>
        <dbReference type="Proteomes" id="UP001314170"/>
    </source>
</evidence>
<dbReference type="SUPFAM" id="SSF51445">
    <property type="entry name" value="(Trans)glycosidases"/>
    <property type="match status" value="1"/>
</dbReference>
<protein>
    <recommendedName>
        <fullName evidence="9">Beta-glucosidase</fullName>
    </recommendedName>
</protein>
<proteinExistence type="inferred from homology"/>
<evidence type="ECO:0000256" key="2">
    <source>
        <dbReference type="ARBA" id="ARBA00022801"/>
    </source>
</evidence>
<dbReference type="InterPro" id="IPR001360">
    <property type="entry name" value="Glyco_hydro_1"/>
</dbReference>
<comment type="caution">
    <text evidence="7">The sequence shown here is derived from an EMBL/GenBank/DDBJ whole genome shotgun (WGS) entry which is preliminary data.</text>
</comment>
<dbReference type="PROSITE" id="PS00653">
    <property type="entry name" value="GLYCOSYL_HYDROL_F1_2"/>
    <property type="match status" value="1"/>
</dbReference>
<keyword evidence="2 5" id="KW-0378">Hydrolase</keyword>
<dbReference type="AlphaFoldDB" id="A0AAV1RA33"/>
<evidence type="ECO:0000313" key="7">
    <source>
        <dbReference type="EMBL" id="CAK7331819.1"/>
    </source>
</evidence>
<reference evidence="7 8" key="1">
    <citation type="submission" date="2024-01" db="EMBL/GenBank/DDBJ databases">
        <authorList>
            <person name="Waweru B."/>
        </authorList>
    </citation>
    <scope>NUCLEOTIDE SEQUENCE [LARGE SCALE GENOMIC DNA]</scope>
</reference>
<dbReference type="Gene3D" id="3.20.20.80">
    <property type="entry name" value="Glycosidases"/>
    <property type="match status" value="2"/>
</dbReference>
<comment type="similarity">
    <text evidence="1 4">Belongs to the glycosyl hydrolase 1 family.</text>
</comment>
<dbReference type="GO" id="GO:0008422">
    <property type="term" value="F:beta-glucosidase activity"/>
    <property type="evidence" value="ECO:0007669"/>
    <property type="project" value="TreeGrafter"/>
</dbReference>
<dbReference type="InterPro" id="IPR018120">
    <property type="entry name" value="Glyco_hydro_1_AS"/>
</dbReference>
<dbReference type="InterPro" id="IPR017853">
    <property type="entry name" value="GH"/>
</dbReference>
<evidence type="ECO:0000256" key="6">
    <source>
        <dbReference type="SAM" id="SignalP"/>
    </source>
</evidence>
<organism evidence="7 8">
    <name type="scientific">Dovyalis caffra</name>
    <dbReference type="NCBI Taxonomy" id="77055"/>
    <lineage>
        <taxon>Eukaryota</taxon>
        <taxon>Viridiplantae</taxon>
        <taxon>Streptophyta</taxon>
        <taxon>Embryophyta</taxon>
        <taxon>Tracheophyta</taxon>
        <taxon>Spermatophyta</taxon>
        <taxon>Magnoliopsida</taxon>
        <taxon>eudicotyledons</taxon>
        <taxon>Gunneridae</taxon>
        <taxon>Pentapetalae</taxon>
        <taxon>rosids</taxon>
        <taxon>fabids</taxon>
        <taxon>Malpighiales</taxon>
        <taxon>Salicaceae</taxon>
        <taxon>Flacourtieae</taxon>
        <taxon>Dovyalis</taxon>
    </lineage>
</organism>
<keyword evidence="6" id="KW-0732">Signal</keyword>
<feature type="chain" id="PRO_5043965345" description="Beta-glucosidase" evidence="6">
    <location>
        <begin position="22"/>
        <end position="302"/>
    </location>
</feature>
<keyword evidence="8" id="KW-1185">Reference proteome</keyword>
<accession>A0AAV1RA33</accession>
<dbReference type="Pfam" id="PF00232">
    <property type="entry name" value="Glyco_hydro_1"/>
    <property type="match status" value="1"/>
</dbReference>
<dbReference type="PANTHER" id="PTHR10353:SF237">
    <property type="entry name" value="BETA-GLUCOSIDASE 12-RELATED"/>
    <property type="match status" value="1"/>
</dbReference>
<evidence type="ECO:0000256" key="5">
    <source>
        <dbReference type="RuleBase" id="RU004468"/>
    </source>
</evidence>
<evidence type="ECO:0008006" key="9">
    <source>
        <dbReference type="Google" id="ProtNLM"/>
    </source>
</evidence>
<evidence type="ECO:0000256" key="3">
    <source>
        <dbReference type="PROSITE-ProRule" id="PRU10055"/>
    </source>
</evidence>
<keyword evidence="5" id="KW-0326">Glycosidase</keyword>
<gene>
    <name evidence="7" type="ORF">DCAF_LOCUS8665</name>
</gene>